<feature type="transmembrane region" description="Helical" evidence="1">
    <location>
        <begin position="60"/>
        <end position="82"/>
    </location>
</feature>
<protein>
    <submittedName>
        <fullName evidence="2">Uncharacterized protein</fullName>
    </submittedName>
</protein>
<keyword evidence="1" id="KW-0472">Membrane</keyword>
<evidence type="ECO:0000256" key="1">
    <source>
        <dbReference type="SAM" id="Phobius"/>
    </source>
</evidence>
<name>A0A8T0K8J2_PHAAN</name>
<organism evidence="2 3">
    <name type="scientific">Phaseolus angularis</name>
    <name type="common">Azuki bean</name>
    <name type="synonym">Vigna angularis</name>
    <dbReference type="NCBI Taxonomy" id="3914"/>
    <lineage>
        <taxon>Eukaryota</taxon>
        <taxon>Viridiplantae</taxon>
        <taxon>Streptophyta</taxon>
        <taxon>Embryophyta</taxon>
        <taxon>Tracheophyta</taxon>
        <taxon>Spermatophyta</taxon>
        <taxon>Magnoliopsida</taxon>
        <taxon>eudicotyledons</taxon>
        <taxon>Gunneridae</taxon>
        <taxon>Pentapetalae</taxon>
        <taxon>rosids</taxon>
        <taxon>fabids</taxon>
        <taxon>Fabales</taxon>
        <taxon>Fabaceae</taxon>
        <taxon>Papilionoideae</taxon>
        <taxon>50 kb inversion clade</taxon>
        <taxon>NPAAA clade</taxon>
        <taxon>indigoferoid/millettioid clade</taxon>
        <taxon>Phaseoleae</taxon>
        <taxon>Vigna</taxon>
    </lineage>
</organism>
<feature type="transmembrane region" description="Helical" evidence="1">
    <location>
        <begin position="6"/>
        <end position="24"/>
    </location>
</feature>
<accession>A0A8T0K8J2</accession>
<dbReference type="Proteomes" id="UP000743370">
    <property type="component" value="Unassembled WGS sequence"/>
</dbReference>
<keyword evidence="1" id="KW-1133">Transmembrane helix</keyword>
<evidence type="ECO:0000313" key="3">
    <source>
        <dbReference type="Proteomes" id="UP000743370"/>
    </source>
</evidence>
<dbReference type="EMBL" id="JABFOF010000006">
    <property type="protein sequence ID" value="KAG2394873.1"/>
    <property type="molecule type" value="Genomic_DNA"/>
</dbReference>
<dbReference type="AlphaFoldDB" id="A0A8T0K8J2"/>
<comment type="caution">
    <text evidence="2">The sequence shown here is derived from an EMBL/GenBank/DDBJ whole genome shotgun (WGS) entry which is preliminary data.</text>
</comment>
<gene>
    <name evidence="2" type="ORF">HKW66_Vig0077520</name>
</gene>
<sequence>MKSGIWGFWNLVLTIGVFLEYLDLQIGFLESSVQVARFGVRVLIWESLVLPCSRKWVEILFFYAVWGSIGVLVILGILGFGLDWRCPFLGGDEKSRWFDDVTSDPGWAVEPN</sequence>
<keyword evidence="1" id="KW-0812">Transmembrane</keyword>
<proteinExistence type="predicted"/>
<reference evidence="2 3" key="1">
    <citation type="submission" date="2020-05" db="EMBL/GenBank/DDBJ databases">
        <title>Vigna angularis (adzuki bean) Var. LongXiaoDou No. 4 denovo assembly.</title>
        <authorList>
            <person name="Xiang H."/>
        </authorList>
    </citation>
    <scope>NUCLEOTIDE SEQUENCE [LARGE SCALE GENOMIC DNA]</scope>
    <source>
        <tissue evidence="2">Leaf</tissue>
    </source>
</reference>
<evidence type="ECO:0000313" key="2">
    <source>
        <dbReference type="EMBL" id="KAG2394873.1"/>
    </source>
</evidence>